<feature type="domain" description="Fe/B12 periplasmic-binding" evidence="3">
    <location>
        <begin position="54"/>
        <end position="329"/>
    </location>
</feature>
<name>A0ABW3EXC4_9ACTN</name>
<evidence type="ECO:0000256" key="1">
    <source>
        <dbReference type="ARBA" id="ARBA00008814"/>
    </source>
</evidence>
<protein>
    <submittedName>
        <fullName evidence="4">ABC transporter substrate-binding protein</fullName>
    </submittedName>
</protein>
<sequence>MRRPIHALATVLAGALLLSGCGSGVTTPGGASAAGAVTVENCGREVTVSGTPSRAVGLHPAQTELLLRLGLADRLAGQAQTANRPLPGDVAPLAADVPVLGDAEPPSREKLLAARPDFVFSPTTYEFTAEQGFATIEQLTDAGASVYVAAGGCADRRMKGSVEDIFTDLGALGRIFGVQDAATKMINTARADLEAVADAVAGVRPRTVAQLYVEGGTLSAIGAGVEYDIVRRAGGKNVFGPDDEAFADFFVAQISPEEVAAREPEAIVFGVADEEHERTTREYLTRTFPDVPAVRDGRLIAVPSPDLLPGTLGNVNAVRRIATGLYPEALAE</sequence>
<keyword evidence="5" id="KW-1185">Reference proteome</keyword>
<dbReference type="PANTHER" id="PTHR30535">
    <property type="entry name" value="VITAMIN B12-BINDING PROTEIN"/>
    <property type="match status" value="1"/>
</dbReference>
<dbReference type="Pfam" id="PF01497">
    <property type="entry name" value="Peripla_BP_2"/>
    <property type="match status" value="1"/>
</dbReference>
<dbReference type="Gene3D" id="3.40.50.1980">
    <property type="entry name" value="Nitrogenase molybdenum iron protein domain"/>
    <property type="match status" value="2"/>
</dbReference>
<reference evidence="5" key="1">
    <citation type="journal article" date="2019" name="Int. J. Syst. Evol. Microbiol.">
        <title>The Global Catalogue of Microorganisms (GCM) 10K type strain sequencing project: providing services to taxonomists for standard genome sequencing and annotation.</title>
        <authorList>
            <consortium name="The Broad Institute Genomics Platform"/>
            <consortium name="The Broad Institute Genome Sequencing Center for Infectious Disease"/>
            <person name="Wu L."/>
            <person name="Ma J."/>
        </authorList>
    </citation>
    <scope>NUCLEOTIDE SEQUENCE [LARGE SCALE GENOMIC DNA]</scope>
    <source>
        <strain evidence="5">JCM 31202</strain>
    </source>
</reference>
<gene>
    <name evidence="4" type="ORF">ACFQ11_29195</name>
</gene>
<keyword evidence="2" id="KW-0732">Signal</keyword>
<dbReference type="InterPro" id="IPR002491">
    <property type="entry name" value="ABC_transptr_periplasmic_BD"/>
</dbReference>
<dbReference type="Proteomes" id="UP001596972">
    <property type="component" value="Unassembled WGS sequence"/>
</dbReference>
<accession>A0ABW3EXC4</accession>
<proteinExistence type="inferred from homology"/>
<evidence type="ECO:0000313" key="5">
    <source>
        <dbReference type="Proteomes" id="UP001596972"/>
    </source>
</evidence>
<dbReference type="PANTHER" id="PTHR30535:SF7">
    <property type="entry name" value="IRON(III) DICITRATE-BINDING PROTEIN"/>
    <property type="match status" value="1"/>
</dbReference>
<dbReference type="EMBL" id="JBHTJA010000087">
    <property type="protein sequence ID" value="MFD0904491.1"/>
    <property type="molecule type" value="Genomic_DNA"/>
</dbReference>
<feature type="chain" id="PRO_5046164995" evidence="2">
    <location>
        <begin position="25"/>
        <end position="332"/>
    </location>
</feature>
<comment type="caution">
    <text evidence="4">The sequence shown here is derived from an EMBL/GenBank/DDBJ whole genome shotgun (WGS) entry which is preliminary data.</text>
</comment>
<evidence type="ECO:0000259" key="3">
    <source>
        <dbReference type="PROSITE" id="PS50983"/>
    </source>
</evidence>
<dbReference type="InterPro" id="IPR050902">
    <property type="entry name" value="ABC_Transporter_SBP"/>
</dbReference>
<evidence type="ECO:0000256" key="2">
    <source>
        <dbReference type="SAM" id="SignalP"/>
    </source>
</evidence>
<feature type="signal peptide" evidence="2">
    <location>
        <begin position="1"/>
        <end position="24"/>
    </location>
</feature>
<comment type="similarity">
    <text evidence="1">Belongs to the bacterial solute-binding protein 8 family.</text>
</comment>
<dbReference type="PROSITE" id="PS50983">
    <property type="entry name" value="FE_B12_PBP"/>
    <property type="match status" value="1"/>
</dbReference>
<organism evidence="4 5">
    <name type="scientific">Actinomadura sediminis</name>
    <dbReference type="NCBI Taxonomy" id="1038904"/>
    <lineage>
        <taxon>Bacteria</taxon>
        <taxon>Bacillati</taxon>
        <taxon>Actinomycetota</taxon>
        <taxon>Actinomycetes</taxon>
        <taxon>Streptosporangiales</taxon>
        <taxon>Thermomonosporaceae</taxon>
        <taxon>Actinomadura</taxon>
    </lineage>
</organism>
<dbReference type="PROSITE" id="PS51257">
    <property type="entry name" value="PROKAR_LIPOPROTEIN"/>
    <property type="match status" value="1"/>
</dbReference>
<dbReference type="SUPFAM" id="SSF53807">
    <property type="entry name" value="Helical backbone' metal receptor"/>
    <property type="match status" value="1"/>
</dbReference>
<evidence type="ECO:0000313" key="4">
    <source>
        <dbReference type="EMBL" id="MFD0904491.1"/>
    </source>
</evidence>
<dbReference type="RefSeq" id="WP_378304403.1">
    <property type="nucleotide sequence ID" value="NZ_JBHTJA010000087.1"/>
</dbReference>